<dbReference type="InterPro" id="IPR008284">
    <property type="entry name" value="MoCF_biosynth_CS"/>
</dbReference>
<dbReference type="CDD" id="cd00886">
    <property type="entry name" value="MogA_MoaB"/>
    <property type="match status" value="1"/>
</dbReference>
<dbReference type="PANTHER" id="PTHR43232:SF2">
    <property type="entry name" value="MOLYBDENUM COFACTOR BIOSYNTHESIS PROTEIN B"/>
    <property type="match status" value="1"/>
</dbReference>
<evidence type="ECO:0000256" key="6">
    <source>
        <dbReference type="PIRNR" id="PIRNR006443"/>
    </source>
</evidence>
<dbReference type="UniPathway" id="UPA00344"/>
<dbReference type="PIRSF" id="PIRSF006443">
    <property type="entry name" value="MoaB"/>
    <property type="match status" value="1"/>
</dbReference>
<sequence>MQGEETETMSIEEHKKVQLKNVKVMVVTISDTRTYETDKSGRVMCEQLSKNLFEITRYEIIKDEIEDIASTLKSGILDSNVDVILTNGGTGISHRDVTFNAVEELIDKPIPGFGELFRILSYEEIGSASMLSRAIAGIANETAIFSTPGSTGAVKLAMEKLILPELVHIVNELKKDN</sequence>
<comment type="caution">
    <text evidence="8">The sequence shown here is derived from an EMBL/GenBank/DDBJ whole genome shotgun (WGS) entry which is preliminary data.</text>
</comment>
<dbReference type="PANTHER" id="PTHR43232">
    <property type="entry name" value="MOLYBDENUM COFACTOR BIOSYNTHESIS PROTEIN B"/>
    <property type="match status" value="1"/>
</dbReference>
<dbReference type="AlphaFoldDB" id="A0A318TKN0"/>
<evidence type="ECO:0000256" key="4">
    <source>
        <dbReference type="ARBA" id="ARBA00015262"/>
    </source>
</evidence>
<evidence type="ECO:0000256" key="1">
    <source>
        <dbReference type="ARBA" id="ARBA00003487"/>
    </source>
</evidence>
<dbReference type="GO" id="GO:0005829">
    <property type="term" value="C:cytosol"/>
    <property type="evidence" value="ECO:0007669"/>
    <property type="project" value="TreeGrafter"/>
</dbReference>
<evidence type="ECO:0000256" key="5">
    <source>
        <dbReference type="ARBA" id="ARBA00023150"/>
    </source>
</evidence>
<evidence type="ECO:0000256" key="2">
    <source>
        <dbReference type="ARBA" id="ARBA00005046"/>
    </source>
</evidence>
<dbReference type="Pfam" id="PF00994">
    <property type="entry name" value="MoCF_biosynth"/>
    <property type="match status" value="1"/>
</dbReference>
<dbReference type="EMBL" id="QJTJ01000018">
    <property type="protein sequence ID" value="PYF05214.1"/>
    <property type="molecule type" value="Genomic_DNA"/>
</dbReference>
<proteinExistence type="inferred from homology"/>
<dbReference type="GO" id="GO:0016779">
    <property type="term" value="F:nucleotidyltransferase activity"/>
    <property type="evidence" value="ECO:0007669"/>
    <property type="project" value="UniProtKB-KW"/>
</dbReference>
<reference evidence="8 9" key="1">
    <citation type="submission" date="2018-06" db="EMBL/GenBank/DDBJ databases">
        <title>Genomic Encyclopedia of Archaeal and Bacterial Type Strains, Phase II (KMG-II): from individual species to whole genera.</title>
        <authorList>
            <person name="Goeker M."/>
        </authorList>
    </citation>
    <scope>NUCLEOTIDE SEQUENCE [LARGE SCALE GENOMIC DNA]</scope>
    <source>
        <strain evidence="8 9">KACC 16626</strain>
    </source>
</reference>
<dbReference type="Proteomes" id="UP000247416">
    <property type="component" value="Unassembled WGS sequence"/>
</dbReference>
<organism evidence="8 9">
    <name type="scientific">Ureibacillus chungkukjangi</name>
    <dbReference type="NCBI Taxonomy" id="1202712"/>
    <lineage>
        <taxon>Bacteria</taxon>
        <taxon>Bacillati</taxon>
        <taxon>Bacillota</taxon>
        <taxon>Bacilli</taxon>
        <taxon>Bacillales</taxon>
        <taxon>Caryophanaceae</taxon>
        <taxon>Ureibacillus</taxon>
    </lineage>
</organism>
<evidence type="ECO:0000256" key="3">
    <source>
        <dbReference type="ARBA" id="ARBA00006112"/>
    </source>
</evidence>
<evidence type="ECO:0000313" key="9">
    <source>
        <dbReference type="Proteomes" id="UP000247416"/>
    </source>
</evidence>
<comment type="function">
    <text evidence="1 6">May be involved in the biosynthesis of molybdopterin.</text>
</comment>
<comment type="pathway">
    <text evidence="2 6">Cofactor biosynthesis; molybdopterin biosynthesis.</text>
</comment>
<evidence type="ECO:0000313" key="8">
    <source>
        <dbReference type="EMBL" id="PYF05214.1"/>
    </source>
</evidence>
<dbReference type="FunFam" id="3.40.980.10:FF:000006">
    <property type="entry name" value="Molybdenum cofactor biosynthesis protein B"/>
    <property type="match status" value="1"/>
</dbReference>
<dbReference type="Gene3D" id="3.40.980.10">
    <property type="entry name" value="MoaB/Mog-like domain"/>
    <property type="match status" value="1"/>
</dbReference>
<keyword evidence="9" id="KW-1185">Reference proteome</keyword>
<dbReference type="NCBIfam" id="TIGR00177">
    <property type="entry name" value="molyb_syn"/>
    <property type="match status" value="1"/>
</dbReference>
<comment type="similarity">
    <text evidence="3 6">Belongs to the MoaB/Mog family.</text>
</comment>
<keyword evidence="5 6" id="KW-0501">Molybdenum cofactor biosynthesis</keyword>
<keyword evidence="8" id="KW-0808">Transferase</keyword>
<dbReference type="SMART" id="SM00852">
    <property type="entry name" value="MoCF_biosynth"/>
    <property type="match status" value="1"/>
</dbReference>
<keyword evidence="8" id="KW-0548">Nucleotidyltransferase</keyword>
<dbReference type="InterPro" id="IPR036425">
    <property type="entry name" value="MoaB/Mog-like_dom_sf"/>
</dbReference>
<dbReference type="InterPro" id="IPR001453">
    <property type="entry name" value="MoaB/Mog_dom"/>
</dbReference>
<evidence type="ECO:0000259" key="7">
    <source>
        <dbReference type="SMART" id="SM00852"/>
    </source>
</evidence>
<dbReference type="SUPFAM" id="SSF53218">
    <property type="entry name" value="Molybdenum cofactor biosynthesis proteins"/>
    <property type="match status" value="1"/>
</dbReference>
<feature type="domain" description="MoaB/Mog" evidence="7">
    <location>
        <begin position="25"/>
        <end position="169"/>
    </location>
</feature>
<gene>
    <name evidence="8" type="ORF">BJ095_11832</name>
</gene>
<dbReference type="PROSITE" id="PS01078">
    <property type="entry name" value="MOCF_BIOSYNTHESIS_1"/>
    <property type="match status" value="1"/>
</dbReference>
<dbReference type="GO" id="GO:0006777">
    <property type="term" value="P:Mo-molybdopterin cofactor biosynthetic process"/>
    <property type="evidence" value="ECO:0007669"/>
    <property type="project" value="UniProtKB-UniRule"/>
</dbReference>
<name>A0A318TKN0_9BACL</name>
<accession>A0A318TKN0</accession>
<dbReference type="InterPro" id="IPR012245">
    <property type="entry name" value="MoaB"/>
</dbReference>
<protein>
    <recommendedName>
        <fullName evidence="4 6">Molybdenum cofactor biosynthesis protein B</fullName>
    </recommendedName>
</protein>